<feature type="compositionally biased region" description="Pro residues" evidence="1">
    <location>
        <begin position="126"/>
        <end position="145"/>
    </location>
</feature>
<organism evidence="3 4">
    <name type="scientific">Pseudoduganella violacea</name>
    <dbReference type="NCBI Taxonomy" id="1715466"/>
    <lineage>
        <taxon>Bacteria</taxon>
        <taxon>Pseudomonadati</taxon>
        <taxon>Pseudomonadota</taxon>
        <taxon>Betaproteobacteria</taxon>
        <taxon>Burkholderiales</taxon>
        <taxon>Oxalobacteraceae</taxon>
        <taxon>Telluria group</taxon>
        <taxon>Pseudoduganella</taxon>
    </lineage>
</organism>
<feature type="region of interest" description="Disordered" evidence="1">
    <location>
        <begin position="30"/>
        <end position="87"/>
    </location>
</feature>
<dbReference type="Proteomes" id="UP000541535">
    <property type="component" value="Unassembled WGS sequence"/>
</dbReference>
<evidence type="ECO:0000256" key="2">
    <source>
        <dbReference type="SAM" id="SignalP"/>
    </source>
</evidence>
<feature type="signal peptide" evidence="2">
    <location>
        <begin position="1"/>
        <end position="19"/>
    </location>
</feature>
<comment type="caution">
    <text evidence="3">The sequence shown here is derived from an EMBL/GenBank/DDBJ whole genome shotgun (WGS) entry which is preliminary data.</text>
</comment>
<evidence type="ECO:0000313" key="3">
    <source>
        <dbReference type="EMBL" id="MBB3119637.1"/>
    </source>
</evidence>
<gene>
    <name evidence="3" type="ORF">FHS03_002689</name>
</gene>
<evidence type="ECO:0008006" key="5">
    <source>
        <dbReference type="Google" id="ProtNLM"/>
    </source>
</evidence>
<dbReference type="RefSeq" id="WP_183441445.1">
    <property type="nucleotide sequence ID" value="NZ_JACHXD010000006.1"/>
</dbReference>
<feature type="region of interest" description="Disordered" evidence="1">
    <location>
        <begin position="118"/>
        <end position="145"/>
    </location>
</feature>
<sequence length="212" mass="21560">MKPRHLLMGGALLTAAALALFGDKTPSGDVAEAVDRPAPRSGNDAGKTAAPAVSQAGAATVAASPPAPPAPAAPPVEAPPAATGGKNTGAGNAAILRLIPRAQLIGEAGEASFKSGEGVFLGQNWNPPPPPPVAPPPPPPPSAPPLPFSYIGKSVADGVWEVYLSRGDRTYIAQQKLVIDGTYRIDRIAPPELTITYLPLNQVQQLNIGAID</sequence>
<dbReference type="AlphaFoldDB" id="A0A7W5BAK4"/>
<reference evidence="3 4" key="1">
    <citation type="submission" date="2020-08" db="EMBL/GenBank/DDBJ databases">
        <title>Genomic Encyclopedia of Type Strains, Phase III (KMG-III): the genomes of soil and plant-associated and newly described type strains.</title>
        <authorList>
            <person name="Whitman W."/>
        </authorList>
    </citation>
    <scope>NUCLEOTIDE SEQUENCE [LARGE SCALE GENOMIC DNA]</scope>
    <source>
        <strain evidence="3 4">CECT 8897</strain>
    </source>
</reference>
<evidence type="ECO:0000313" key="4">
    <source>
        <dbReference type="Proteomes" id="UP000541535"/>
    </source>
</evidence>
<proteinExistence type="predicted"/>
<name>A0A7W5BAK4_9BURK</name>
<keyword evidence="4" id="KW-1185">Reference proteome</keyword>
<evidence type="ECO:0000256" key="1">
    <source>
        <dbReference type="SAM" id="MobiDB-lite"/>
    </source>
</evidence>
<feature type="chain" id="PRO_5030613491" description="Secretion system X translation initiation factor" evidence="2">
    <location>
        <begin position="20"/>
        <end position="212"/>
    </location>
</feature>
<protein>
    <recommendedName>
        <fullName evidence="5">Secretion system X translation initiation factor</fullName>
    </recommendedName>
</protein>
<dbReference type="EMBL" id="JACHXD010000006">
    <property type="protein sequence ID" value="MBB3119637.1"/>
    <property type="molecule type" value="Genomic_DNA"/>
</dbReference>
<feature type="compositionally biased region" description="Pro residues" evidence="1">
    <location>
        <begin position="65"/>
        <end position="78"/>
    </location>
</feature>
<accession>A0A7W5BAK4</accession>
<feature type="compositionally biased region" description="Low complexity" evidence="1">
    <location>
        <begin position="48"/>
        <end position="64"/>
    </location>
</feature>
<keyword evidence="2" id="KW-0732">Signal</keyword>